<dbReference type="VEuPathDB" id="TriTrypDB:ECC02_004561"/>
<dbReference type="InterPro" id="IPR052243">
    <property type="entry name" value="Mito_inner_membrane_organizer"/>
</dbReference>
<feature type="compositionally biased region" description="Acidic residues" evidence="2">
    <location>
        <begin position="1"/>
        <end position="12"/>
    </location>
</feature>
<feature type="compositionally biased region" description="Basic and acidic residues" evidence="2">
    <location>
        <begin position="204"/>
        <end position="220"/>
    </location>
</feature>
<dbReference type="Pfam" id="PF00226">
    <property type="entry name" value="DnaJ"/>
    <property type="match status" value="1"/>
</dbReference>
<dbReference type="PROSITE" id="PS50076">
    <property type="entry name" value="DNAJ_2"/>
    <property type="match status" value="1"/>
</dbReference>
<organism evidence="4 5">
    <name type="scientific">Trypanosoma cruzi</name>
    <dbReference type="NCBI Taxonomy" id="5693"/>
    <lineage>
        <taxon>Eukaryota</taxon>
        <taxon>Discoba</taxon>
        <taxon>Euglenozoa</taxon>
        <taxon>Kinetoplastea</taxon>
        <taxon>Metakinetoplastina</taxon>
        <taxon>Trypanosomatida</taxon>
        <taxon>Trypanosomatidae</taxon>
        <taxon>Trypanosoma</taxon>
        <taxon>Schizotrypanum</taxon>
    </lineage>
</organism>
<dbReference type="Pfam" id="PF11875">
    <property type="entry name" value="DnaJ-like_C11_C"/>
    <property type="match status" value="1"/>
</dbReference>
<proteinExistence type="predicted"/>
<evidence type="ECO:0000256" key="2">
    <source>
        <dbReference type="SAM" id="MobiDB-lite"/>
    </source>
</evidence>
<dbReference type="EMBL" id="JABDHM010000028">
    <property type="protein sequence ID" value="KAF5222280.1"/>
    <property type="molecule type" value="Genomic_DNA"/>
</dbReference>
<feature type="compositionally biased region" description="Polar residues" evidence="2">
    <location>
        <begin position="223"/>
        <end position="233"/>
    </location>
</feature>
<feature type="compositionally biased region" description="Basic and acidic residues" evidence="2">
    <location>
        <begin position="181"/>
        <end position="194"/>
    </location>
</feature>
<accession>A0A7J6Y7L7</accession>
<sequence>MVSMEETEEEFREETFLNRPVGDGQKKEPDPSGYYAALGVPQNASQSSIRQSFLYLSQAYHTDKHGGESREIQQLMNERFQQLQEAYMILSDEKQRAAYDAVGSKGVNMVSLLPENITLSKDVARYVTMLEKEQEVLQLENMLSTNSMLKLSYSIAQLFIPNVANDASLPSPSPPPRPHPSLKEKEKEDGKEESAPTNISTTEAARERDEEGGGDEKNVDRSGASSGTKAPTKNSQMSMQNTQMQVQLVKLDGEERLVLVPSPELEGMLRQRMGALGHTASHVPSVSRPPSSATLMQKLFLAALPQAIFFRNSFKHELKPNLNMQFLTIASHQGSRMHVGCGGKLSYLPDAIHGYEASCQVSLKGMRLKFSRFRELNALWSLKTKLLFLNAWSLLERYEVSLYRKLSRVWSLENTLIMSLTENGVLKTSVFRFADGLNKSFSVSMGYGVLAFVLYNGSFITSNDKKKEETGKEKRGFISQTVSLLPLSGFGRIGFEAWYNTSEWQSIGIGFATDLSLSILPIGYKTRNSRGRATNTISFLYTRKQHRIEIPVAAFISSEFRWVLLWLMTPWVCYRAARVAWHPFQRSRLATIYRQRRLEHRTEMDLARVRAMHEQKAVEVLSLRNRLAEEKIGGLVIINAKYGVLNPRYPESLCSPVKNGAANASQRLPWWRRWRTKLTASLAGSVAKSKEIITEEDAVPSSVLVLDVTVPLQNFVRDSQLVLPEGSKSKLVGFTDPDPFTEEEKELKIVYWFQHRRHVVTLTDSEPVELPRREHLMES</sequence>
<dbReference type="CDD" id="cd06257">
    <property type="entry name" value="DnaJ"/>
    <property type="match status" value="1"/>
</dbReference>
<protein>
    <recommendedName>
        <fullName evidence="3">J domain-containing protein</fullName>
    </recommendedName>
</protein>
<comment type="caution">
    <text evidence="4">The sequence shown here is derived from an EMBL/GenBank/DDBJ whole genome shotgun (WGS) entry which is preliminary data.</text>
</comment>
<name>A0A7J6Y7L7_TRYCR</name>
<feature type="region of interest" description="Disordered" evidence="2">
    <location>
        <begin position="167"/>
        <end position="239"/>
    </location>
</feature>
<evidence type="ECO:0000259" key="3">
    <source>
        <dbReference type="PROSITE" id="PS50076"/>
    </source>
</evidence>
<reference evidence="4 5" key="1">
    <citation type="journal article" date="2019" name="Genome Biol. Evol.">
        <title>Nanopore Sequencing Significantly Improves Genome Assembly of the Protozoan Parasite Trypanosoma cruzi.</title>
        <authorList>
            <person name="Diaz-Viraque F."/>
            <person name="Pita S."/>
            <person name="Greif G."/>
            <person name="de Souza R.C.M."/>
            <person name="Iraola G."/>
            <person name="Robello C."/>
        </authorList>
    </citation>
    <scope>NUCLEOTIDE SEQUENCE [LARGE SCALE GENOMIC DNA]</scope>
    <source>
        <strain evidence="4 5">Berenice</strain>
    </source>
</reference>
<dbReference type="GO" id="GO:0042407">
    <property type="term" value="P:cristae formation"/>
    <property type="evidence" value="ECO:0007669"/>
    <property type="project" value="TreeGrafter"/>
</dbReference>
<dbReference type="InterPro" id="IPR001623">
    <property type="entry name" value="DnaJ_domain"/>
</dbReference>
<evidence type="ECO:0000256" key="1">
    <source>
        <dbReference type="ARBA" id="ARBA00023186"/>
    </source>
</evidence>
<dbReference type="PANTHER" id="PTHR44157">
    <property type="entry name" value="DNAJ HOMOLOG SUBFAMILY C MEMBER 11"/>
    <property type="match status" value="1"/>
</dbReference>
<dbReference type="SMART" id="SM00271">
    <property type="entry name" value="DnaJ"/>
    <property type="match status" value="1"/>
</dbReference>
<evidence type="ECO:0000313" key="5">
    <source>
        <dbReference type="Proteomes" id="UP000583944"/>
    </source>
</evidence>
<dbReference type="SUPFAM" id="SSF46565">
    <property type="entry name" value="Chaperone J-domain"/>
    <property type="match status" value="1"/>
</dbReference>
<feature type="domain" description="J" evidence="3">
    <location>
        <begin position="33"/>
        <end position="103"/>
    </location>
</feature>
<dbReference type="InterPro" id="IPR024586">
    <property type="entry name" value="DnaJ-like_C11_C"/>
</dbReference>
<dbReference type="Proteomes" id="UP000583944">
    <property type="component" value="Unassembled WGS sequence"/>
</dbReference>
<dbReference type="AlphaFoldDB" id="A0A7J6Y7L7"/>
<gene>
    <name evidence="4" type="ORF">ECC02_004561</name>
</gene>
<dbReference type="Gene3D" id="1.10.287.110">
    <property type="entry name" value="DnaJ domain"/>
    <property type="match status" value="1"/>
</dbReference>
<dbReference type="PRINTS" id="PR00625">
    <property type="entry name" value="JDOMAIN"/>
</dbReference>
<dbReference type="InterPro" id="IPR036869">
    <property type="entry name" value="J_dom_sf"/>
</dbReference>
<evidence type="ECO:0000313" key="4">
    <source>
        <dbReference type="EMBL" id="KAF5222280.1"/>
    </source>
</evidence>
<dbReference type="PANTHER" id="PTHR44157:SF1">
    <property type="entry name" value="DNAJ HOMOLOG SUBFAMILY C MEMBER 11"/>
    <property type="match status" value="1"/>
</dbReference>
<dbReference type="GO" id="GO:0005739">
    <property type="term" value="C:mitochondrion"/>
    <property type="evidence" value="ECO:0007669"/>
    <property type="project" value="GOC"/>
</dbReference>
<dbReference type="VEuPathDB" id="TriTrypDB:BCY84_13423"/>
<keyword evidence="1" id="KW-0143">Chaperone</keyword>
<feature type="region of interest" description="Disordered" evidence="2">
    <location>
        <begin position="1"/>
        <end position="34"/>
    </location>
</feature>